<evidence type="ECO:0000256" key="9">
    <source>
        <dbReference type="ARBA" id="ARBA00023237"/>
    </source>
</evidence>
<evidence type="ECO:0000313" key="14">
    <source>
        <dbReference type="EMBL" id="KAA1190642.1"/>
    </source>
</evidence>
<dbReference type="Gene3D" id="2.170.130.10">
    <property type="entry name" value="TonB-dependent receptor, plug domain"/>
    <property type="match status" value="1"/>
</dbReference>
<dbReference type="Gene3D" id="3.55.50.30">
    <property type="match status" value="1"/>
</dbReference>
<feature type="region of interest" description="Disordered" evidence="12">
    <location>
        <begin position="347"/>
        <end position="377"/>
    </location>
</feature>
<dbReference type="GO" id="GO:0006826">
    <property type="term" value="P:iron ion transport"/>
    <property type="evidence" value="ECO:0007669"/>
    <property type="project" value="UniProtKB-KW"/>
</dbReference>
<dbReference type="Proteomes" id="UP000323708">
    <property type="component" value="Unassembled WGS sequence"/>
</dbReference>
<evidence type="ECO:0000313" key="15">
    <source>
        <dbReference type="Proteomes" id="UP000323708"/>
    </source>
</evidence>
<dbReference type="PANTHER" id="PTHR47234">
    <property type="match status" value="1"/>
</dbReference>
<dbReference type="GO" id="GO:0009279">
    <property type="term" value="C:cell outer membrane"/>
    <property type="evidence" value="ECO:0007669"/>
    <property type="project" value="UniProtKB-SubCell"/>
</dbReference>
<dbReference type="InterPro" id="IPR037066">
    <property type="entry name" value="Plug_dom_sf"/>
</dbReference>
<evidence type="ECO:0000256" key="5">
    <source>
        <dbReference type="ARBA" id="ARBA00022692"/>
    </source>
</evidence>
<dbReference type="EMBL" id="VTUX01000005">
    <property type="protein sequence ID" value="KAA1190642.1"/>
    <property type="molecule type" value="Genomic_DNA"/>
</dbReference>
<dbReference type="AlphaFoldDB" id="A0A5B0WU82"/>
<sequence>MGCDQPTVRPAMFTAFAPDPVRLSGKLSYWRPALLALGLSLNHTPALASDPLATAPIQYNIEAPQLASALIQLSQQSGLSVVFSDQVVRELPAPEVVGTVKTSEALDTLLLGTNLGWELVDDRVIAVFALDCAAALGCPSPREMLDQYPIYVPGLEQTYVYGTHVTGSRIRRPGYSGGAPVDILSSPDIELSGAQTLGELLKFVPAVSGNANSTAISNGGDGTATVTLRGLPASNTLVLINGRRVANDGLAGESVDLNSIPPAAVERIEILKDGASAIYGSDAIAGVVNVIMKRDFYGFLAEAYYGQAEQGDLETSTQTLQYGTGLPEGSFFISASLYNQEPLYSRDRDVSASADTRPLGGTDQRSSATPNARVTLPGGPTLIADGAGYRQAGDEDLFNYQDYTTAVVPLERRSLYSNASYDFNESITGFVELSHLETEAASTLAPTPVFTAFEQSDLAVAADNLYNPFGVELVDVRRRLLEFPERRQRNESEVTRFSAVVEGLFADWNWDVAYNWSRSEATEVTTSIVNADRLARAIGPADNCLGLAIDGCIAVDLVGASGSITPEQARYISTTGKVSGYSKLYGTAMNFSRALAGMPAGRTDLAFGVEYRREATSKKPSALLASTSTIGATNFEATGGDRNVMELYLETIVPLWKSADGLRSLDVEAALRMSDYSDFGTTTNPKLALRWQASPSILLRGNYAQGFRAPSLNELYEGNTEEQAFINDPCTQVVNVDTLPGCSRQADPTRNQFLVLKGGNADLKSETSDSYSLGIVLTPVEIPGLAFSMDYFSVEQEDVVSSSAQFIVNQNAFTGAFDDRVARDDMGNLTLVTASNLNIGQREVRGMDLAFTWHLPGRRWGQFTISGSGSWIWEYLARLDRTAPELDLAGTFRDEASEGLGGIPEWKSQLGMRWQRERWSASYQLHFISDMEEIIPDSRQTREIDSWIVHDVQLNYSASFLDGLRLTLGIDNLLDEEAPLATSAFNDNIDGRMHELRGRYWYTRINQRF</sequence>
<gene>
    <name evidence="14" type="ORF">F0M18_12595</name>
</gene>
<name>A0A5B0WU82_9GAMM</name>
<dbReference type="SMART" id="SM00965">
    <property type="entry name" value="STN"/>
    <property type="match status" value="1"/>
</dbReference>
<accession>A0A5B0WU82</accession>
<evidence type="ECO:0000256" key="8">
    <source>
        <dbReference type="ARBA" id="ARBA00023136"/>
    </source>
</evidence>
<dbReference type="InterPro" id="IPR036942">
    <property type="entry name" value="Beta-barrel_TonB_sf"/>
</dbReference>
<dbReference type="Pfam" id="PF00593">
    <property type="entry name" value="TonB_dep_Rec_b-barrel"/>
    <property type="match status" value="1"/>
</dbReference>
<keyword evidence="7 11" id="KW-0798">TonB box</keyword>
<dbReference type="PANTHER" id="PTHR47234:SF2">
    <property type="entry name" value="TONB-DEPENDENT RECEPTOR"/>
    <property type="match status" value="1"/>
</dbReference>
<protein>
    <submittedName>
        <fullName evidence="14">TonB-dependent receptor</fullName>
    </submittedName>
</protein>
<organism evidence="14 15">
    <name type="scientific">Pseudohalioglobus sediminis</name>
    <dbReference type="NCBI Taxonomy" id="2606449"/>
    <lineage>
        <taxon>Bacteria</taxon>
        <taxon>Pseudomonadati</taxon>
        <taxon>Pseudomonadota</taxon>
        <taxon>Gammaproteobacteria</taxon>
        <taxon>Cellvibrionales</taxon>
        <taxon>Halieaceae</taxon>
        <taxon>Pseudohalioglobus</taxon>
    </lineage>
</organism>
<dbReference type="InterPro" id="IPR000531">
    <property type="entry name" value="Beta-barrel_TonB"/>
</dbReference>
<keyword evidence="2 10" id="KW-0813">Transport</keyword>
<feature type="domain" description="Secretin/TonB short N-terminal" evidence="13">
    <location>
        <begin position="79"/>
        <end position="130"/>
    </location>
</feature>
<evidence type="ECO:0000256" key="11">
    <source>
        <dbReference type="RuleBase" id="RU003357"/>
    </source>
</evidence>
<dbReference type="InterPro" id="IPR012910">
    <property type="entry name" value="Plug_dom"/>
</dbReference>
<dbReference type="Pfam" id="PF07715">
    <property type="entry name" value="Plug"/>
    <property type="match status" value="1"/>
</dbReference>
<keyword evidence="9 10" id="KW-0998">Cell outer membrane</keyword>
<reference evidence="14 15" key="1">
    <citation type="submission" date="2019-09" db="EMBL/GenBank/DDBJ databases">
        <authorList>
            <person name="Chen X.-Y."/>
        </authorList>
    </citation>
    <scope>NUCLEOTIDE SEQUENCE [LARGE SCALE GENOMIC DNA]</scope>
    <source>
        <strain evidence="14 15">NY5</strain>
    </source>
</reference>
<keyword evidence="4" id="KW-0406">Ion transport</keyword>
<dbReference type="InterPro" id="IPR039426">
    <property type="entry name" value="TonB-dep_rcpt-like"/>
</dbReference>
<keyword evidence="14" id="KW-0675">Receptor</keyword>
<evidence type="ECO:0000256" key="2">
    <source>
        <dbReference type="ARBA" id="ARBA00022448"/>
    </source>
</evidence>
<comment type="caution">
    <text evidence="14">The sequence shown here is derived from an EMBL/GenBank/DDBJ whole genome shotgun (WGS) entry which is preliminary data.</text>
</comment>
<keyword evidence="5 10" id="KW-0812">Transmembrane</keyword>
<evidence type="ECO:0000256" key="3">
    <source>
        <dbReference type="ARBA" id="ARBA00022452"/>
    </source>
</evidence>
<evidence type="ECO:0000256" key="10">
    <source>
        <dbReference type="PROSITE-ProRule" id="PRU01360"/>
    </source>
</evidence>
<dbReference type="SUPFAM" id="SSF56935">
    <property type="entry name" value="Porins"/>
    <property type="match status" value="1"/>
</dbReference>
<evidence type="ECO:0000256" key="4">
    <source>
        <dbReference type="ARBA" id="ARBA00022496"/>
    </source>
</evidence>
<dbReference type="CDD" id="cd01347">
    <property type="entry name" value="ligand_gated_channel"/>
    <property type="match status" value="1"/>
</dbReference>
<feature type="compositionally biased region" description="Polar residues" evidence="12">
    <location>
        <begin position="363"/>
        <end position="372"/>
    </location>
</feature>
<keyword evidence="6" id="KW-0408">Iron</keyword>
<comment type="similarity">
    <text evidence="10 11">Belongs to the TonB-dependent receptor family.</text>
</comment>
<dbReference type="InterPro" id="IPR011662">
    <property type="entry name" value="Secretin/TonB_short_N"/>
</dbReference>
<keyword evidence="15" id="KW-1185">Reference proteome</keyword>
<evidence type="ECO:0000256" key="1">
    <source>
        <dbReference type="ARBA" id="ARBA00004571"/>
    </source>
</evidence>
<comment type="subcellular location">
    <subcellularLocation>
        <location evidence="1 10">Cell outer membrane</location>
        <topology evidence="1 10">Multi-pass membrane protein</topology>
    </subcellularLocation>
</comment>
<keyword evidence="8 10" id="KW-0472">Membrane</keyword>
<dbReference type="Gene3D" id="2.40.170.20">
    <property type="entry name" value="TonB-dependent receptor, beta-barrel domain"/>
    <property type="match status" value="1"/>
</dbReference>
<evidence type="ECO:0000256" key="12">
    <source>
        <dbReference type="SAM" id="MobiDB-lite"/>
    </source>
</evidence>
<keyword evidence="4" id="KW-0410">Iron transport</keyword>
<keyword evidence="3 10" id="KW-1134">Transmembrane beta strand</keyword>
<dbReference type="PROSITE" id="PS52016">
    <property type="entry name" value="TONB_DEPENDENT_REC_3"/>
    <property type="match status" value="1"/>
</dbReference>
<proteinExistence type="inferred from homology"/>
<evidence type="ECO:0000256" key="6">
    <source>
        <dbReference type="ARBA" id="ARBA00023004"/>
    </source>
</evidence>
<evidence type="ECO:0000259" key="13">
    <source>
        <dbReference type="SMART" id="SM00965"/>
    </source>
</evidence>
<evidence type="ECO:0000256" key="7">
    <source>
        <dbReference type="ARBA" id="ARBA00023077"/>
    </source>
</evidence>